<evidence type="ECO:0000256" key="6">
    <source>
        <dbReference type="ARBA" id="ARBA00022982"/>
    </source>
</evidence>
<evidence type="ECO:0000259" key="11">
    <source>
        <dbReference type="Pfam" id="PF00675"/>
    </source>
</evidence>
<keyword evidence="5" id="KW-0809">Transit peptide</keyword>
<comment type="similarity">
    <text evidence="9">Belongs to the peptidase M16 family. UQCRC2/QCR2 subfamily.</text>
</comment>
<dbReference type="GO" id="GO:0005743">
    <property type="term" value="C:mitochondrial inner membrane"/>
    <property type="evidence" value="ECO:0007669"/>
    <property type="project" value="UniProtKB-SubCell"/>
</dbReference>
<feature type="domain" description="Peptidase M16 N-terminal" evidence="11">
    <location>
        <begin position="56"/>
        <end position="194"/>
    </location>
</feature>
<dbReference type="InterPro" id="IPR011249">
    <property type="entry name" value="Metalloenz_LuxS/M16"/>
</dbReference>
<accession>A0A8H3BUS3</accession>
<dbReference type="EMBL" id="CAJMWW010000336">
    <property type="protein sequence ID" value="CAE6467621.1"/>
    <property type="molecule type" value="Genomic_DNA"/>
</dbReference>
<comment type="subcellular location">
    <subcellularLocation>
        <location evidence="1">Mitochondrion inner membrane</location>
        <topology evidence="1">Peripheral membrane protein</topology>
        <orientation evidence="1">Matrix side</orientation>
    </subcellularLocation>
</comment>
<organism evidence="12 13">
    <name type="scientific">Rhizoctonia solani</name>
    <dbReference type="NCBI Taxonomy" id="456999"/>
    <lineage>
        <taxon>Eukaryota</taxon>
        <taxon>Fungi</taxon>
        <taxon>Dikarya</taxon>
        <taxon>Basidiomycota</taxon>
        <taxon>Agaricomycotina</taxon>
        <taxon>Agaricomycetes</taxon>
        <taxon>Cantharellales</taxon>
        <taxon>Ceratobasidiaceae</taxon>
        <taxon>Rhizoctonia</taxon>
    </lineage>
</organism>
<keyword evidence="2" id="KW-0813">Transport</keyword>
<dbReference type="FunFam" id="3.30.830.10:FF:000021">
    <property type="entry name" value="Cytochrome b-c1 complex subunit 2"/>
    <property type="match status" value="1"/>
</dbReference>
<dbReference type="Gene3D" id="3.30.830.10">
    <property type="entry name" value="Metalloenzyme, LuxS/M16 peptidase-like"/>
    <property type="match status" value="2"/>
</dbReference>
<evidence type="ECO:0000256" key="7">
    <source>
        <dbReference type="ARBA" id="ARBA00023128"/>
    </source>
</evidence>
<dbReference type="Proteomes" id="UP000663841">
    <property type="component" value="Unassembled WGS sequence"/>
</dbReference>
<keyword evidence="6" id="KW-0249">Electron transport</keyword>
<evidence type="ECO:0000256" key="4">
    <source>
        <dbReference type="ARBA" id="ARBA00022792"/>
    </source>
</evidence>
<protein>
    <recommendedName>
        <fullName evidence="10">Cytochrome b-c1 complex subunit 2, mitochondrial</fullName>
    </recommendedName>
</protein>
<keyword evidence="3" id="KW-0679">Respiratory chain</keyword>
<evidence type="ECO:0000256" key="2">
    <source>
        <dbReference type="ARBA" id="ARBA00022448"/>
    </source>
</evidence>
<dbReference type="PANTHER" id="PTHR11851">
    <property type="entry name" value="METALLOPROTEASE"/>
    <property type="match status" value="1"/>
</dbReference>
<proteinExistence type="inferred from homology"/>
<dbReference type="Pfam" id="PF00675">
    <property type="entry name" value="Peptidase_M16"/>
    <property type="match status" value="1"/>
</dbReference>
<evidence type="ECO:0000313" key="12">
    <source>
        <dbReference type="EMBL" id="CAE6467621.1"/>
    </source>
</evidence>
<dbReference type="PANTHER" id="PTHR11851:SF209">
    <property type="entry name" value="CYTOCHROME B-C1 COMPLEX SUBUNIT 2, MITOCHONDRIAL"/>
    <property type="match status" value="1"/>
</dbReference>
<evidence type="ECO:0000256" key="3">
    <source>
        <dbReference type="ARBA" id="ARBA00022660"/>
    </source>
</evidence>
<evidence type="ECO:0000256" key="10">
    <source>
        <dbReference type="ARBA" id="ARBA00040751"/>
    </source>
</evidence>
<evidence type="ECO:0000256" key="9">
    <source>
        <dbReference type="ARBA" id="ARBA00038146"/>
    </source>
</evidence>
<name>A0A8H3BUS3_9AGAM</name>
<sequence>MHSISLCTSLFALSYFLERETLFKMMLARAGRSAGVLRRAFATAVDASGVSVAAVDHGQPTAAVTLLVKAGSRYETQQGAAHLLKNFAFKTTSQRSALRTAREAEFYGGVLSSTLTREHLAITAEFLRGDEPYFVELLSSVIASPQFLPYELTEAVIPSTIAESTAALADPATQALELAHAIAFRSTGLGASLFAQHPSPTNLDGVKQFAASAFTKGNVAVVGTGIDASKLSQLVSKHLAGLPSAGAGTKSSSSQYFGGETRVGAHDGNAVFIGFGASAASPELAVLHSYLDTTPAVKWTAGSSPLAGTGAIPVYIPYSDAALFGVLVTGNNIAQDTKTAVAALKKGLTKEDATKAAAKAKFRAASAVEGREGLVNAVAPQVFGGPKASLESVHAALDKVSDASVSKTLSSLLGGKPTFVAVGDINGLPYADELGL</sequence>
<gene>
    <name evidence="12" type="ORF">RDB_LOCUS168059</name>
</gene>
<dbReference type="InterPro" id="IPR050361">
    <property type="entry name" value="MPP/UQCRC_Complex"/>
</dbReference>
<keyword evidence="8" id="KW-0472">Membrane</keyword>
<dbReference type="SUPFAM" id="SSF63411">
    <property type="entry name" value="LuxS/MPP-like metallohydrolase"/>
    <property type="match status" value="2"/>
</dbReference>
<evidence type="ECO:0000256" key="1">
    <source>
        <dbReference type="ARBA" id="ARBA00004443"/>
    </source>
</evidence>
<dbReference type="OrthoDB" id="3236784at2759"/>
<comment type="caution">
    <text evidence="12">The sequence shown here is derived from an EMBL/GenBank/DDBJ whole genome shotgun (WGS) entry which is preliminary data.</text>
</comment>
<evidence type="ECO:0000256" key="5">
    <source>
        <dbReference type="ARBA" id="ARBA00022946"/>
    </source>
</evidence>
<reference evidence="12" key="1">
    <citation type="submission" date="2021-01" db="EMBL/GenBank/DDBJ databases">
        <authorList>
            <person name="Kaushik A."/>
        </authorList>
    </citation>
    <scope>NUCLEOTIDE SEQUENCE</scope>
    <source>
        <strain evidence="12">AG3-T5</strain>
    </source>
</reference>
<dbReference type="AlphaFoldDB" id="A0A8H3BUS3"/>
<keyword evidence="7" id="KW-0496">Mitochondrion</keyword>
<keyword evidence="4" id="KW-0999">Mitochondrion inner membrane</keyword>
<dbReference type="GO" id="GO:0046872">
    <property type="term" value="F:metal ion binding"/>
    <property type="evidence" value="ECO:0007669"/>
    <property type="project" value="InterPro"/>
</dbReference>
<evidence type="ECO:0000256" key="8">
    <source>
        <dbReference type="ARBA" id="ARBA00023136"/>
    </source>
</evidence>
<dbReference type="InterPro" id="IPR011765">
    <property type="entry name" value="Pept_M16_N"/>
</dbReference>
<evidence type="ECO:0000313" key="13">
    <source>
        <dbReference type="Proteomes" id="UP000663841"/>
    </source>
</evidence>